<keyword evidence="4" id="KW-1185">Reference proteome</keyword>
<dbReference type="CDD" id="cd00085">
    <property type="entry name" value="HNHc"/>
    <property type="match status" value="1"/>
</dbReference>
<dbReference type="Proteomes" id="UP000425178">
    <property type="component" value="Chromosome"/>
</dbReference>
<feature type="domain" description="HNH nuclease" evidence="2">
    <location>
        <begin position="244"/>
        <end position="296"/>
    </location>
</feature>
<gene>
    <name evidence="3" type="ORF">CETAM_05975</name>
</gene>
<evidence type="ECO:0000259" key="2">
    <source>
        <dbReference type="SMART" id="SM00507"/>
    </source>
</evidence>
<feature type="compositionally biased region" description="Basic and acidic residues" evidence="1">
    <location>
        <begin position="367"/>
        <end position="376"/>
    </location>
</feature>
<dbReference type="EMBL" id="CP046453">
    <property type="protein sequence ID" value="QGU04462.1"/>
    <property type="molecule type" value="Genomic_DNA"/>
</dbReference>
<dbReference type="SMART" id="SM00507">
    <property type="entry name" value="HNHc"/>
    <property type="match status" value="1"/>
</dbReference>
<dbReference type="Gene3D" id="1.10.30.50">
    <property type="match status" value="1"/>
</dbReference>
<feature type="compositionally biased region" description="Acidic residues" evidence="1">
    <location>
        <begin position="377"/>
        <end position="391"/>
    </location>
</feature>
<organism evidence="3 4">
    <name type="scientific">Corynebacterium comes</name>
    <dbReference type="NCBI Taxonomy" id="2675218"/>
    <lineage>
        <taxon>Bacteria</taxon>
        <taxon>Bacillati</taxon>
        <taxon>Actinomycetota</taxon>
        <taxon>Actinomycetes</taxon>
        <taxon>Mycobacteriales</taxon>
        <taxon>Corynebacteriaceae</taxon>
        <taxon>Corynebacterium</taxon>
    </lineage>
</organism>
<name>A0A6B8VGP1_9CORY</name>
<protein>
    <recommendedName>
        <fullName evidence="2">HNH nuclease domain-containing protein</fullName>
    </recommendedName>
</protein>
<accession>A0A6B8VGP1</accession>
<dbReference type="AlphaFoldDB" id="A0A6B8VGP1"/>
<evidence type="ECO:0000313" key="4">
    <source>
        <dbReference type="Proteomes" id="UP000425178"/>
    </source>
</evidence>
<evidence type="ECO:0000256" key="1">
    <source>
        <dbReference type="SAM" id="MobiDB-lite"/>
    </source>
</evidence>
<proteinExistence type="predicted"/>
<reference evidence="3 4" key="1">
    <citation type="journal article" date="2021" name="Int. J. Syst. Evol. Microbiol.">
        <title>Classification of three corynebacterial strains isolated from a small paddock in North Rhine-Westphalia: proposal of &lt;i&gt;Corynebacterium kalinowskii&lt;/i&gt; sp. nov., &lt;i&gt;Corynebacterium comes&lt;/i&gt; sp. nov. and &lt;i&gt;Corynebacterium occultum&lt;/i&gt; sp. nov.</title>
        <authorList>
            <person name="Schaffert L."/>
            <person name="Ruwe M."/>
            <person name="Milse J."/>
            <person name="Hanuschka K."/>
            <person name="Ortseifen V."/>
            <person name="Droste J."/>
            <person name="Brandt D."/>
            <person name="Schl L."/>
            <person name="Kutter Y."/>
            <person name="Vinke S."/>
            <person name="Vieh P."/>
            <person name="Jacob L."/>
            <person name="L N.C."/>
            <person name="Schulte-Berndt E."/>
            <person name="Hain C."/>
            <person name="Linder M."/>
            <person name="Schmidt P."/>
            <person name="Wollenschl L."/>
            <person name="Luttermann T."/>
            <person name="Thieme E."/>
            <person name="Hassa J."/>
            <person name="Haak M."/>
            <person name="Wittchen M."/>
            <person name="Mentz A."/>
            <person name="Persicke M."/>
            <person name="Busche T."/>
            <person name="R C."/>
        </authorList>
    </citation>
    <scope>NUCLEOTIDE SEQUENCE [LARGE SCALE GENOMIC DNA]</scope>
    <source>
        <strain evidence="3 4">2019</strain>
    </source>
</reference>
<feature type="region of interest" description="Disordered" evidence="1">
    <location>
        <begin position="367"/>
        <end position="428"/>
    </location>
</feature>
<evidence type="ECO:0000313" key="3">
    <source>
        <dbReference type="EMBL" id="QGU04462.1"/>
    </source>
</evidence>
<sequence length="428" mass="47503">MLADAVDETVDCDVNYAAIVRSTGLGSRTVERNLMAMATLDELPALRAHHEQLHHLDLARLRAVESALAMADRAYFPELDERITRYLTATRPHQPLPSPKSIRKRIKAMLDELDASLATDEEDPELPGTTYSMKIHDDGTADLFARFDAPTAAAIDARVRALAEERRIGHAAAHALLLTGEDAGVKVHMNLYRAHDVEEAPVYLPRAGWLNPRRSAEWLARASTVRDMDEAATFSTDAYRTPAILEALLEGRDDVCRYPGCPVPAQFCDNDHMLNHADGGTTSADNLVNLCRHHHNLKTAGHIRYVLDAVTGHVIWLLPNGEWVEDIPEGPLTTDSRRWVQTFVQRRDARNERARLEAQARKRLRDELLEKARDTPDEGDDATGGGEDEGDVACPWSADLLTEPDADPQTEGHTQDPDGPDEPVGLRQ</sequence>
<dbReference type="KEGG" id="ccoe:CETAM_05975"/>
<dbReference type="InterPro" id="IPR003615">
    <property type="entry name" value="HNH_nuc"/>
</dbReference>